<sequence length="289" mass="30525">MHFSTSSLVTLAIAVSSVGAQYAAVNPPASEVKDVDWSALPPVSNDVSTNAKRFAQGLPPINPVKRGPHRGGPHRDGSIPYHHGGTRVASAPRAQTSPSPRNEKKCNILASFTNGTEYGYITPKFNKFGEYYAFQPDQDESLLVSFTYPVDAPTQLTFTAENGQAKQAYPLFGGIVGYGSTGDDFAAGNPDYAYLGGTTSTPAGSPATAGPNSFTTATDIEKNIESAIWAYDPTTQAITAQWINSDGSSPPTSIVYIPEGLLALTGDVQTFSDTFGPTIPLHFKCVPPA</sequence>
<accession>A0A8H3BFN3</accession>
<feature type="region of interest" description="Disordered" evidence="1">
    <location>
        <begin position="55"/>
        <end position="103"/>
    </location>
</feature>
<dbReference type="EMBL" id="CAJMWQ010001569">
    <property type="protein sequence ID" value="CAE6455673.1"/>
    <property type="molecule type" value="Genomic_DNA"/>
</dbReference>
<reference evidence="3" key="1">
    <citation type="submission" date="2021-01" db="EMBL/GenBank/DDBJ databases">
        <authorList>
            <person name="Kaushik A."/>
        </authorList>
    </citation>
    <scope>NUCLEOTIDE SEQUENCE</scope>
    <source>
        <strain evidence="3">AG1-1B</strain>
    </source>
</reference>
<protein>
    <submittedName>
        <fullName evidence="3">Uncharacterized protein</fullName>
    </submittedName>
</protein>
<evidence type="ECO:0000256" key="1">
    <source>
        <dbReference type="SAM" id="MobiDB-lite"/>
    </source>
</evidence>
<evidence type="ECO:0000313" key="3">
    <source>
        <dbReference type="EMBL" id="CAE6455673.1"/>
    </source>
</evidence>
<evidence type="ECO:0000256" key="2">
    <source>
        <dbReference type="SAM" id="SignalP"/>
    </source>
</evidence>
<feature type="chain" id="PRO_5034759906" evidence="2">
    <location>
        <begin position="21"/>
        <end position="289"/>
    </location>
</feature>
<name>A0A8H3BFN3_9AGAM</name>
<keyword evidence="2" id="KW-0732">Signal</keyword>
<organism evidence="3 4">
    <name type="scientific">Rhizoctonia solani</name>
    <dbReference type="NCBI Taxonomy" id="456999"/>
    <lineage>
        <taxon>Eukaryota</taxon>
        <taxon>Fungi</taxon>
        <taxon>Dikarya</taxon>
        <taxon>Basidiomycota</taxon>
        <taxon>Agaricomycotina</taxon>
        <taxon>Agaricomycetes</taxon>
        <taxon>Cantharellales</taxon>
        <taxon>Ceratobasidiaceae</taxon>
        <taxon>Rhizoctonia</taxon>
    </lineage>
</organism>
<proteinExistence type="predicted"/>
<comment type="caution">
    <text evidence="3">The sequence shown here is derived from an EMBL/GenBank/DDBJ whole genome shotgun (WGS) entry which is preliminary data.</text>
</comment>
<feature type="signal peptide" evidence="2">
    <location>
        <begin position="1"/>
        <end position="20"/>
    </location>
</feature>
<gene>
    <name evidence="3" type="ORF">RDB_LOCUS82781</name>
</gene>
<dbReference type="AlphaFoldDB" id="A0A8H3BFN3"/>
<dbReference type="Proteomes" id="UP000663826">
    <property type="component" value="Unassembled WGS sequence"/>
</dbReference>
<evidence type="ECO:0000313" key="4">
    <source>
        <dbReference type="Proteomes" id="UP000663826"/>
    </source>
</evidence>